<dbReference type="CDD" id="cd11805">
    <property type="entry name" value="SH3_GRB2_like_C"/>
    <property type="match status" value="1"/>
</dbReference>
<sequence>MGQKMETIENLIYRSTDEYLTQENWAYIMDVCDFLNHGGDMYVGVFRRLKMLIYISKSVIFVLQKRFSYKNTNIQLYSLKALVKNCGPDLHREIGSQEFIETLLKLFKDSHTHSMVKERILSLIQQWAVDFVSDPFFRVIRQTYDQLKSEYKYIKKEVKDDMDELREKEEKELQLALALSLEKAVECKSPQKNIKYNEEHFTRPKQSSFPTPIFKVKALYDFQAAEPGELSFRKGNIITVLETTYKDWWRGSLDTMVGIFPANYVEKLLEPTPDELRKEMEDEIKVLSFEENIEKLLEILSNVDSIENNNIIENDQFQNLYHLTLTIRSKLVKLIKKYAQKKDDIISLNERFTRAIKDYEILMEKSMTHFSHTSSYNSSIKEYNTPVYDNFQKHSYQSNIVNENENINNSTELYYLSALHDQHMQNTSFENTKRPS</sequence>
<dbReference type="InterPro" id="IPR036028">
    <property type="entry name" value="SH3-like_dom_sf"/>
</dbReference>
<evidence type="ECO:0000256" key="11">
    <source>
        <dbReference type="PROSITE-ProRule" id="PRU00192"/>
    </source>
</evidence>
<dbReference type="GO" id="GO:0000329">
    <property type="term" value="C:fungal-type vacuole membrane"/>
    <property type="evidence" value="ECO:0007669"/>
    <property type="project" value="EnsemblFungi"/>
</dbReference>
<evidence type="ECO:0000256" key="7">
    <source>
        <dbReference type="ARBA" id="ARBA00022448"/>
    </source>
</evidence>
<evidence type="ECO:0000256" key="6">
    <source>
        <dbReference type="ARBA" id="ARBA00022443"/>
    </source>
</evidence>
<evidence type="ECO:0000259" key="14">
    <source>
        <dbReference type="PROSITE" id="PS50179"/>
    </source>
</evidence>
<protein>
    <recommendedName>
        <fullName evidence="4">Class E vacuolar protein-sorting machinery protein HSE1</fullName>
    </recommendedName>
    <alternativeName>
        <fullName evidence="5">Class E vacuolar protein-sorting machinery protein hse1</fullName>
    </alternativeName>
</protein>
<dbReference type="GO" id="GO:0005628">
    <property type="term" value="C:prospore membrane"/>
    <property type="evidence" value="ECO:0007669"/>
    <property type="project" value="EnsemblFungi"/>
</dbReference>
<dbReference type="RefSeq" id="XP_018229819.1">
    <property type="nucleotide sequence ID" value="XM_018374074.1"/>
</dbReference>
<comment type="similarity">
    <text evidence="3">Belongs to the STAM family.</text>
</comment>
<keyword evidence="6 11" id="KW-0728">SH3 domain</keyword>
<evidence type="ECO:0000256" key="10">
    <source>
        <dbReference type="ARBA" id="ARBA00023136"/>
    </source>
</evidence>
<evidence type="ECO:0000256" key="9">
    <source>
        <dbReference type="ARBA" id="ARBA00022927"/>
    </source>
</evidence>
<dbReference type="SUPFAM" id="SSF48464">
    <property type="entry name" value="ENTH/VHS domain"/>
    <property type="match status" value="1"/>
</dbReference>
<dbReference type="InterPro" id="IPR050670">
    <property type="entry name" value="STAM"/>
</dbReference>
<dbReference type="OrthoDB" id="10255964at2759"/>
<dbReference type="FunFam" id="2.30.30.40:FF:000072">
    <property type="entry name" value="Unconventional Myosin IB"/>
    <property type="match status" value="1"/>
</dbReference>
<dbReference type="PRINTS" id="PR01887">
    <property type="entry name" value="SPECTRNALPHA"/>
</dbReference>
<dbReference type="InterPro" id="IPR001452">
    <property type="entry name" value="SH3_domain"/>
</dbReference>
<dbReference type="PROSITE" id="PS50002">
    <property type="entry name" value="SH3"/>
    <property type="match status" value="1"/>
</dbReference>
<feature type="coiled-coil region" evidence="12">
    <location>
        <begin position="148"/>
        <end position="175"/>
    </location>
</feature>
<evidence type="ECO:0000256" key="2">
    <source>
        <dbReference type="ARBA" id="ARBA00004125"/>
    </source>
</evidence>
<keyword evidence="9" id="KW-0653">Protein transport</keyword>
<evidence type="ECO:0000256" key="5">
    <source>
        <dbReference type="ARBA" id="ARBA00018978"/>
    </source>
</evidence>
<feature type="domain" description="VHS" evidence="14">
    <location>
        <begin position="15"/>
        <end position="150"/>
    </location>
</feature>
<dbReference type="Gene3D" id="1.20.5.1940">
    <property type="match status" value="1"/>
</dbReference>
<dbReference type="PANTHER" id="PTHR45929">
    <property type="entry name" value="JAK PATHWAY SIGNAL TRANSDUCTION ADAPTOR MOLECULE"/>
    <property type="match status" value="1"/>
</dbReference>
<dbReference type="Gene3D" id="1.25.40.90">
    <property type="match status" value="1"/>
</dbReference>
<name>A0A0W4ZQ81_PNEJ7</name>
<accession>A0A0W4ZQ81</accession>
<dbReference type="InterPro" id="IPR002014">
    <property type="entry name" value="VHS_dom"/>
</dbReference>
<evidence type="ECO:0000256" key="12">
    <source>
        <dbReference type="SAM" id="Coils"/>
    </source>
</evidence>
<keyword evidence="10" id="KW-0472">Membrane</keyword>
<evidence type="ECO:0000313" key="16">
    <source>
        <dbReference type="Proteomes" id="UP000053447"/>
    </source>
</evidence>
<proteinExistence type="inferred from homology"/>
<keyword evidence="16" id="KW-1185">Reference proteome</keyword>
<dbReference type="AlphaFoldDB" id="A0A0W4ZQ81"/>
<keyword evidence="8" id="KW-0967">Endosome</keyword>
<dbReference type="SMART" id="SM00288">
    <property type="entry name" value="VHS"/>
    <property type="match status" value="1"/>
</dbReference>
<dbReference type="Pfam" id="PF00018">
    <property type="entry name" value="SH3_1"/>
    <property type="match status" value="1"/>
</dbReference>
<comment type="caution">
    <text evidence="15">The sequence shown here is derived from an EMBL/GenBank/DDBJ whole genome shotgun (WGS) entry which is preliminary data.</text>
</comment>
<dbReference type="eggNOG" id="KOG2199">
    <property type="taxonomic scope" value="Eukaryota"/>
</dbReference>
<organism evidence="15 16">
    <name type="scientific">Pneumocystis jirovecii (strain RU7)</name>
    <name type="common">Human pneumocystis pneumonia agent</name>
    <dbReference type="NCBI Taxonomy" id="1408657"/>
    <lineage>
        <taxon>Eukaryota</taxon>
        <taxon>Fungi</taxon>
        <taxon>Dikarya</taxon>
        <taxon>Ascomycota</taxon>
        <taxon>Taphrinomycotina</taxon>
        <taxon>Pneumocystomycetes</taxon>
        <taxon>Pneumocystaceae</taxon>
        <taxon>Pneumocystis</taxon>
    </lineage>
</organism>
<dbReference type="SUPFAM" id="SSF50044">
    <property type="entry name" value="SH3-domain"/>
    <property type="match status" value="1"/>
</dbReference>
<dbReference type="PRINTS" id="PR00452">
    <property type="entry name" value="SH3DOMAIN"/>
</dbReference>
<feature type="domain" description="SH3" evidence="13">
    <location>
        <begin position="211"/>
        <end position="270"/>
    </location>
</feature>
<comment type="subcellular location">
    <subcellularLocation>
        <location evidence="2">Endosome membrane</location>
        <topology evidence="2">Peripheral membrane protein</topology>
        <orientation evidence="2">Cytoplasmic side</orientation>
    </subcellularLocation>
</comment>
<dbReference type="Gene3D" id="2.30.30.40">
    <property type="entry name" value="SH3 Domains"/>
    <property type="match status" value="1"/>
</dbReference>
<dbReference type="CDD" id="cd21386">
    <property type="entry name" value="GAT_Hse1"/>
    <property type="match status" value="1"/>
</dbReference>
<dbReference type="InterPro" id="IPR004152">
    <property type="entry name" value="GAT_dom"/>
</dbReference>
<dbReference type="EMBL" id="LFWA01000007">
    <property type="protein sequence ID" value="KTW30528.1"/>
    <property type="molecule type" value="Genomic_DNA"/>
</dbReference>
<dbReference type="InterPro" id="IPR008942">
    <property type="entry name" value="ENTH_VHS"/>
</dbReference>
<dbReference type="GO" id="GO:0035091">
    <property type="term" value="F:phosphatidylinositol binding"/>
    <property type="evidence" value="ECO:0007669"/>
    <property type="project" value="InterPro"/>
</dbReference>
<reference evidence="16" key="1">
    <citation type="journal article" date="2016" name="Nat. Commun.">
        <title>Genome analysis of three Pneumocystis species reveals adaptation mechanisms to life exclusively in mammalian hosts.</title>
        <authorList>
            <person name="Ma L."/>
            <person name="Chen Z."/>
            <person name="Huang D.W."/>
            <person name="Kutty G."/>
            <person name="Ishihara M."/>
            <person name="Wang H."/>
            <person name="Abouelleil A."/>
            <person name="Bishop L."/>
            <person name="Davey E."/>
            <person name="Deng R."/>
            <person name="Deng X."/>
            <person name="Fan L."/>
            <person name="Fantoni G."/>
            <person name="Fitzgerald M."/>
            <person name="Gogineni E."/>
            <person name="Goldberg J.M."/>
            <person name="Handley G."/>
            <person name="Hu X."/>
            <person name="Huber C."/>
            <person name="Jiao X."/>
            <person name="Jones K."/>
            <person name="Levin J.Z."/>
            <person name="Liu Y."/>
            <person name="Macdonald P."/>
            <person name="Melnikov A."/>
            <person name="Raley C."/>
            <person name="Sassi M."/>
            <person name="Sherman B.T."/>
            <person name="Song X."/>
            <person name="Sykes S."/>
            <person name="Tran B."/>
            <person name="Walsh L."/>
            <person name="Xia Y."/>
            <person name="Yang J."/>
            <person name="Young S."/>
            <person name="Zeng Q."/>
            <person name="Zheng X."/>
            <person name="Stephens R."/>
            <person name="Nusbaum C."/>
            <person name="Birren B.W."/>
            <person name="Azadi P."/>
            <person name="Lempicki R.A."/>
            <person name="Cuomo C.A."/>
            <person name="Kovacs J.A."/>
        </authorList>
    </citation>
    <scope>NUCLEOTIDE SEQUENCE [LARGE SCALE GENOMIC DNA]</scope>
    <source>
        <strain evidence="16">RU7</strain>
    </source>
</reference>
<keyword evidence="12" id="KW-0175">Coiled coil</keyword>
<comment type="function">
    <text evidence="1">Component of the ESCRT-0 complex which is the sorting receptor for ubiquitinated cargo proteins at the multivesicular body (MVB).</text>
</comment>
<dbReference type="GO" id="GO:0043130">
    <property type="term" value="F:ubiquitin binding"/>
    <property type="evidence" value="ECO:0007669"/>
    <property type="project" value="InterPro"/>
</dbReference>
<dbReference type="PANTHER" id="PTHR45929:SF3">
    <property type="entry name" value="JAK PATHWAY SIGNAL TRANSDUCTION ADAPTOR MOLECULE"/>
    <property type="match status" value="1"/>
</dbReference>
<dbReference type="SMART" id="SM00326">
    <property type="entry name" value="SH3"/>
    <property type="match status" value="1"/>
</dbReference>
<evidence type="ECO:0000256" key="1">
    <source>
        <dbReference type="ARBA" id="ARBA00002654"/>
    </source>
</evidence>
<evidence type="ECO:0000313" key="15">
    <source>
        <dbReference type="EMBL" id="KTW30528.1"/>
    </source>
</evidence>
<dbReference type="VEuPathDB" id="FungiDB:T551_01811"/>
<dbReference type="GO" id="GO:0033565">
    <property type="term" value="C:ESCRT-0 complex"/>
    <property type="evidence" value="ECO:0007669"/>
    <property type="project" value="EnsemblFungi"/>
</dbReference>
<dbReference type="GO" id="GO:0010008">
    <property type="term" value="C:endosome membrane"/>
    <property type="evidence" value="ECO:0007669"/>
    <property type="project" value="UniProtKB-SubCell"/>
</dbReference>
<dbReference type="PROSITE" id="PS50179">
    <property type="entry name" value="VHS"/>
    <property type="match status" value="1"/>
</dbReference>
<dbReference type="GO" id="GO:0043328">
    <property type="term" value="P:protein transport to vacuole involved in ubiquitin-dependent protein catabolic process via the multivesicular body sorting pathway"/>
    <property type="evidence" value="ECO:0007669"/>
    <property type="project" value="EnsemblFungi"/>
</dbReference>
<dbReference type="Proteomes" id="UP000053447">
    <property type="component" value="Unassembled WGS sequence"/>
</dbReference>
<evidence type="ECO:0000259" key="13">
    <source>
        <dbReference type="PROSITE" id="PS50002"/>
    </source>
</evidence>
<dbReference type="SUPFAM" id="SSF89009">
    <property type="entry name" value="GAT-like domain"/>
    <property type="match status" value="1"/>
</dbReference>
<dbReference type="Pfam" id="PF00790">
    <property type="entry name" value="VHS"/>
    <property type="match status" value="1"/>
</dbReference>
<evidence type="ECO:0000256" key="4">
    <source>
        <dbReference type="ARBA" id="ARBA00017923"/>
    </source>
</evidence>
<dbReference type="GO" id="GO:0031321">
    <property type="term" value="P:ascospore-type prospore assembly"/>
    <property type="evidence" value="ECO:0007669"/>
    <property type="project" value="EnsemblFungi"/>
</dbReference>
<dbReference type="GeneID" id="28940329"/>
<gene>
    <name evidence="15" type="ORF">T551_01811</name>
</gene>
<keyword evidence="7" id="KW-0813">Transport</keyword>
<dbReference type="STRING" id="1408657.A0A0W4ZQ81"/>
<dbReference type="CDD" id="cd16978">
    <property type="entry name" value="VHS_HSE1"/>
    <property type="match status" value="1"/>
</dbReference>
<evidence type="ECO:0000256" key="3">
    <source>
        <dbReference type="ARBA" id="ARBA00009666"/>
    </source>
</evidence>
<evidence type="ECO:0000256" key="8">
    <source>
        <dbReference type="ARBA" id="ARBA00022753"/>
    </source>
</evidence>
<dbReference type="Pfam" id="PF03127">
    <property type="entry name" value="GAT"/>
    <property type="match status" value="1"/>
</dbReference>